<reference evidence="1" key="1">
    <citation type="submission" date="2023-06" db="EMBL/GenBank/DDBJ databases">
        <authorList>
            <consortium name="Lawrence Berkeley National Laboratory"/>
            <person name="Ahrendt S."/>
            <person name="Sahu N."/>
            <person name="Indic B."/>
            <person name="Wong-Bajracharya J."/>
            <person name="Merenyi Z."/>
            <person name="Ke H.-M."/>
            <person name="Monk M."/>
            <person name="Kocsube S."/>
            <person name="Drula E."/>
            <person name="Lipzen A."/>
            <person name="Balint B."/>
            <person name="Henrissat B."/>
            <person name="Andreopoulos B."/>
            <person name="Martin F.M."/>
            <person name="Harder C.B."/>
            <person name="Rigling D."/>
            <person name="Ford K.L."/>
            <person name="Foster G.D."/>
            <person name="Pangilinan J."/>
            <person name="Papanicolaou A."/>
            <person name="Barry K."/>
            <person name="LaButti K."/>
            <person name="Viragh M."/>
            <person name="Koriabine M."/>
            <person name="Yan M."/>
            <person name="Riley R."/>
            <person name="Champramary S."/>
            <person name="Plett K.L."/>
            <person name="Tsai I.J."/>
            <person name="Slot J."/>
            <person name="Sipos G."/>
            <person name="Plett J."/>
            <person name="Nagy L.G."/>
            <person name="Grigoriev I.V."/>
        </authorList>
    </citation>
    <scope>NUCLEOTIDE SEQUENCE</scope>
    <source>
        <strain evidence="1">FPL87.14</strain>
    </source>
</reference>
<evidence type="ECO:0000313" key="2">
    <source>
        <dbReference type="Proteomes" id="UP001175226"/>
    </source>
</evidence>
<comment type="caution">
    <text evidence="1">The sequence shown here is derived from an EMBL/GenBank/DDBJ whole genome shotgun (WGS) entry which is preliminary data.</text>
</comment>
<gene>
    <name evidence="1" type="ORF">EV421DRAFT_2025927</name>
</gene>
<accession>A0AA39ISH2</accession>
<protein>
    <submittedName>
        <fullName evidence="1">Uncharacterized protein</fullName>
    </submittedName>
</protein>
<dbReference type="Proteomes" id="UP001175226">
    <property type="component" value="Unassembled WGS sequence"/>
</dbReference>
<evidence type="ECO:0000313" key="1">
    <source>
        <dbReference type="EMBL" id="KAK0429578.1"/>
    </source>
</evidence>
<proteinExistence type="predicted"/>
<sequence length="199" mass="22013">MPGRYYRAASTLEVRLASDETCVSLSNVWHARLCDSRIFPVSQCHIPYGIAKLHGGEGRNSDGGVSFGGMQRHVVEPNRYFDIGWAANQTITVGVSEGQYRAKPILPVKQSLASPSVRALMCTYKTRSVVETGRIVGYCTAIRGGKLTVENDEFDIVNKELNSGTHAIDAQWPFQSKMTRFPHKTGLSLIFILTNIHRG</sequence>
<organism evidence="1 2">
    <name type="scientific">Armillaria borealis</name>
    <dbReference type="NCBI Taxonomy" id="47425"/>
    <lineage>
        <taxon>Eukaryota</taxon>
        <taxon>Fungi</taxon>
        <taxon>Dikarya</taxon>
        <taxon>Basidiomycota</taxon>
        <taxon>Agaricomycotina</taxon>
        <taxon>Agaricomycetes</taxon>
        <taxon>Agaricomycetidae</taxon>
        <taxon>Agaricales</taxon>
        <taxon>Marasmiineae</taxon>
        <taxon>Physalacriaceae</taxon>
        <taxon>Armillaria</taxon>
    </lineage>
</organism>
<dbReference type="AlphaFoldDB" id="A0AA39ISH2"/>
<name>A0AA39ISH2_9AGAR</name>
<keyword evidence="2" id="KW-1185">Reference proteome</keyword>
<dbReference type="EMBL" id="JAUEPT010000232">
    <property type="protein sequence ID" value="KAK0429578.1"/>
    <property type="molecule type" value="Genomic_DNA"/>
</dbReference>